<organism evidence="1 2">
    <name type="scientific">Agrobacterium tumefaciens</name>
    <dbReference type="NCBI Taxonomy" id="358"/>
    <lineage>
        <taxon>Bacteria</taxon>
        <taxon>Pseudomonadati</taxon>
        <taxon>Pseudomonadota</taxon>
        <taxon>Alphaproteobacteria</taxon>
        <taxon>Hyphomicrobiales</taxon>
        <taxon>Rhizobiaceae</taxon>
        <taxon>Rhizobium/Agrobacterium group</taxon>
        <taxon>Agrobacterium</taxon>
        <taxon>Agrobacterium tumefaciens complex</taxon>
    </lineage>
</organism>
<protein>
    <submittedName>
        <fullName evidence="1">Uncharacterized protein</fullName>
    </submittedName>
</protein>
<sequence>MVDKIKIKRQAGTPSERQVETTVDDVIKDVGTAPEFIPASTLTLTDKHQGRLLAFTAACTVTIPAGLRGGFSCGWLQAGTGAITFAASGVTVNSFEGKVKSAGQWAAGGIAAIEAEKFLLYGNMGD</sequence>
<dbReference type="RefSeq" id="WP_080825451.1">
    <property type="nucleotide sequence ID" value="NZ_CP039888.1"/>
</dbReference>
<reference evidence="1 2" key="1">
    <citation type="submission" date="2019-04" db="EMBL/GenBank/DDBJ databases">
        <title>Complete genome sequence of Agrobacterium tumefaciens CFBP5877.</title>
        <authorList>
            <person name="Huang Y.-Y."/>
            <person name="Chiang H.-Y."/>
            <person name="Chou L."/>
            <person name="Lai E.-M."/>
            <person name="Kuo C.-H."/>
        </authorList>
    </citation>
    <scope>NUCLEOTIDE SEQUENCE [LARGE SCALE GENOMIC DNA]</scope>
    <source>
        <strain evidence="1 2">CFBP5877</strain>
    </source>
</reference>
<name>A0AAE6EDY0_AGRTU</name>
<accession>A0AAE6EDY0</accession>
<dbReference type="Proteomes" id="UP000298579">
    <property type="component" value="Chromosome circular"/>
</dbReference>
<evidence type="ECO:0000313" key="2">
    <source>
        <dbReference type="Proteomes" id="UP000298579"/>
    </source>
</evidence>
<proteinExistence type="predicted"/>
<dbReference type="EMBL" id="CP039897">
    <property type="protein sequence ID" value="QCL78288.1"/>
    <property type="molecule type" value="Genomic_DNA"/>
</dbReference>
<dbReference type="AlphaFoldDB" id="A0AAE6EDY0"/>
<evidence type="ECO:0000313" key="1">
    <source>
        <dbReference type="EMBL" id="QCL78288.1"/>
    </source>
</evidence>
<gene>
    <name evidence="1" type="ORF">CFBP5877_03800</name>
</gene>